<evidence type="ECO:0000313" key="2">
    <source>
        <dbReference type="Proteomes" id="UP001150581"/>
    </source>
</evidence>
<proteinExistence type="predicted"/>
<gene>
    <name evidence="1" type="ORF">LPJ66_010651</name>
</gene>
<name>A0ACC1I0L3_9FUNG</name>
<evidence type="ECO:0000313" key="1">
    <source>
        <dbReference type="EMBL" id="KAJ1884355.1"/>
    </source>
</evidence>
<dbReference type="EMBL" id="JANBPG010002875">
    <property type="protein sequence ID" value="KAJ1884355.1"/>
    <property type="molecule type" value="Genomic_DNA"/>
</dbReference>
<comment type="caution">
    <text evidence="1">The sequence shown here is derived from an EMBL/GenBank/DDBJ whole genome shotgun (WGS) entry which is preliminary data.</text>
</comment>
<sequence>MNNYNNYPQYTPDQYRNHAPIPQHMVYPHKGAMPIMSNPMHSNPHMSPRQPYPSMSPQSNIGNYSNNQQPITQASHIISEPTCRIYRTTTDSTEEATEFTARQLIAFDGKIFIEHLPGHNVIYAPSKPRMPSRITKLKLKAKTIDRPKNVFFMYRSHKVKEMQQQYPKLNQTVFSRIVAEHWKNESDEVKVFFRQKYNDEMKQYELAKKVKTVKKHRFELYSQHQQFLHMEEDGGAQSDGTAVVSGDARIKYSHESSVERIRGPPMPFARQRSFTMPADPRQQADMSRIIY</sequence>
<protein>
    <submittedName>
        <fullName evidence="1">Uncharacterized protein</fullName>
    </submittedName>
</protein>
<accession>A0ACC1I0L3</accession>
<organism evidence="1 2">
    <name type="scientific">Kickxella alabastrina</name>
    <dbReference type="NCBI Taxonomy" id="61397"/>
    <lineage>
        <taxon>Eukaryota</taxon>
        <taxon>Fungi</taxon>
        <taxon>Fungi incertae sedis</taxon>
        <taxon>Zoopagomycota</taxon>
        <taxon>Kickxellomycotina</taxon>
        <taxon>Kickxellomycetes</taxon>
        <taxon>Kickxellales</taxon>
        <taxon>Kickxellaceae</taxon>
        <taxon>Kickxella</taxon>
    </lineage>
</organism>
<reference evidence="1" key="1">
    <citation type="submission" date="2022-07" db="EMBL/GenBank/DDBJ databases">
        <title>Phylogenomic reconstructions and comparative analyses of Kickxellomycotina fungi.</title>
        <authorList>
            <person name="Reynolds N.K."/>
            <person name="Stajich J.E."/>
            <person name="Barry K."/>
            <person name="Grigoriev I.V."/>
            <person name="Crous P."/>
            <person name="Smith M.E."/>
        </authorList>
    </citation>
    <scope>NUCLEOTIDE SEQUENCE</scope>
    <source>
        <strain evidence="1">Benny 63K</strain>
    </source>
</reference>
<dbReference type="Proteomes" id="UP001150581">
    <property type="component" value="Unassembled WGS sequence"/>
</dbReference>
<keyword evidence="2" id="KW-1185">Reference proteome</keyword>